<feature type="region of interest" description="Disordered" evidence="1">
    <location>
        <begin position="1"/>
        <end position="28"/>
    </location>
</feature>
<reference evidence="2" key="1">
    <citation type="submission" date="2023-10" db="EMBL/GenBank/DDBJ databases">
        <authorList>
            <person name="Chen Y."/>
            <person name="Shah S."/>
            <person name="Dougan E. K."/>
            <person name="Thang M."/>
            <person name="Chan C."/>
        </authorList>
    </citation>
    <scope>NUCLEOTIDE SEQUENCE [LARGE SCALE GENOMIC DNA]</scope>
</reference>
<feature type="non-terminal residue" evidence="2">
    <location>
        <position position="1"/>
    </location>
</feature>
<gene>
    <name evidence="2" type="ORF">PCOR1329_LOCUS69597</name>
</gene>
<protein>
    <submittedName>
        <fullName evidence="2">Uncharacterized protein</fullName>
    </submittedName>
</protein>
<evidence type="ECO:0000313" key="2">
    <source>
        <dbReference type="EMBL" id="CAK0888909.1"/>
    </source>
</evidence>
<name>A0ABN9WQC6_9DINO</name>
<feature type="non-terminal residue" evidence="2">
    <location>
        <position position="69"/>
    </location>
</feature>
<comment type="caution">
    <text evidence="2">The sequence shown here is derived from an EMBL/GenBank/DDBJ whole genome shotgun (WGS) entry which is preliminary data.</text>
</comment>
<dbReference type="Proteomes" id="UP001189429">
    <property type="component" value="Unassembled WGS sequence"/>
</dbReference>
<dbReference type="EMBL" id="CAUYUJ010019148">
    <property type="protein sequence ID" value="CAK0888909.1"/>
    <property type="molecule type" value="Genomic_DNA"/>
</dbReference>
<sequence length="69" mass="7406">GPARGAPLWDARGSSGGRRQGGSARRGQRELQAMGGNYEGDARGAVAAERAGPVQLPVRRRQRARLLRR</sequence>
<proteinExistence type="predicted"/>
<organism evidence="2 3">
    <name type="scientific">Prorocentrum cordatum</name>
    <dbReference type="NCBI Taxonomy" id="2364126"/>
    <lineage>
        <taxon>Eukaryota</taxon>
        <taxon>Sar</taxon>
        <taxon>Alveolata</taxon>
        <taxon>Dinophyceae</taxon>
        <taxon>Prorocentrales</taxon>
        <taxon>Prorocentraceae</taxon>
        <taxon>Prorocentrum</taxon>
    </lineage>
</organism>
<evidence type="ECO:0000313" key="3">
    <source>
        <dbReference type="Proteomes" id="UP001189429"/>
    </source>
</evidence>
<accession>A0ABN9WQC6</accession>
<keyword evidence="3" id="KW-1185">Reference proteome</keyword>
<evidence type="ECO:0000256" key="1">
    <source>
        <dbReference type="SAM" id="MobiDB-lite"/>
    </source>
</evidence>